<dbReference type="EMBL" id="JBGNUJ010000004">
    <property type="protein sequence ID" value="KAL3960757.1"/>
    <property type="molecule type" value="Genomic_DNA"/>
</dbReference>
<comment type="caution">
    <text evidence="1">The sequence shown here is derived from an EMBL/GenBank/DDBJ whole genome shotgun (WGS) entry which is preliminary data.</text>
</comment>
<evidence type="ECO:0000313" key="1">
    <source>
        <dbReference type="EMBL" id="KAL3960757.1"/>
    </source>
</evidence>
<gene>
    <name evidence="1" type="ORF">ACCO45_005874</name>
</gene>
<reference evidence="1" key="1">
    <citation type="submission" date="2024-12" db="EMBL/GenBank/DDBJ databases">
        <title>Comparative genomics and development of molecular markers within Purpureocillium lilacinum and among Purpureocillium species.</title>
        <authorList>
            <person name="Yeh Z.-Y."/>
            <person name="Ni N.-T."/>
            <person name="Lo P.-H."/>
            <person name="Mushyakhwo K."/>
            <person name="Lin C.-F."/>
            <person name="Nai Y.-S."/>
        </authorList>
    </citation>
    <scope>NUCLEOTIDE SEQUENCE</scope>
    <source>
        <strain evidence="1">NCHU-NPUST-175</strain>
    </source>
</reference>
<keyword evidence="2" id="KW-1185">Reference proteome</keyword>
<dbReference type="Proteomes" id="UP001638806">
    <property type="component" value="Unassembled WGS sequence"/>
</dbReference>
<sequence length="361" mass="38614">MPDTAAPWFPWSCKSIHTKPSRRATTPTHSTPATLGSRQLTRSPQRQGAEQRRRKLQQTIAPRDCSQEQGFGGVTGARVASALALAFELLVPRRAPGPSAASPWPPAGPGKLVRLISLRRGVGQERGGRPGASQRTVLWAIWGLGRATGPPPTDIQDHQDQAGARDPNLWESRLSGSSATCATARPLPVSPCHPVTKSSVSERRARARRAVYSYTGNVPGTPASWEHAGIPRQGKQSSRRRVAVSIAGLCEANQFTQWPLGEAPTTQLELRRETCLAACLKDPDDVPPGSIHIGPSLRTCRAPTALDSRLTGMTMLQAGASADQLGLSARRFQGSQGWPVDTPAPKATAPKRSHRYGGSIS</sequence>
<protein>
    <submittedName>
        <fullName evidence="1">Uncharacterized protein</fullName>
    </submittedName>
</protein>
<evidence type="ECO:0000313" key="2">
    <source>
        <dbReference type="Proteomes" id="UP001638806"/>
    </source>
</evidence>
<name>A0ACC4DWM9_PURLI</name>
<proteinExistence type="predicted"/>
<accession>A0ACC4DWM9</accession>
<organism evidence="1 2">
    <name type="scientific">Purpureocillium lilacinum</name>
    <name type="common">Paecilomyces lilacinus</name>
    <dbReference type="NCBI Taxonomy" id="33203"/>
    <lineage>
        <taxon>Eukaryota</taxon>
        <taxon>Fungi</taxon>
        <taxon>Dikarya</taxon>
        <taxon>Ascomycota</taxon>
        <taxon>Pezizomycotina</taxon>
        <taxon>Sordariomycetes</taxon>
        <taxon>Hypocreomycetidae</taxon>
        <taxon>Hypocreales</taxon>
        <taxon>Ophiocordycipitaceae</taxon>
        <taxon>Purpureocillium</taxon>
    </lineage>
</organism>